<dbReference type="Pfam" id="PF00021">
    <property type="entry name" value="UPAR_LY6"/>
    <property type="match status" value="1"/>
</dbReference>
<dbReference type="Proteomes" id="UP000683360">
    <property type="component" value="Unassembled WGS sequence"/>
</dbReference>
<dbReference type="InterPro" id="IPR016187">
    <property type="entry name" value="CTDL_fold"/>
</dbReference>
<dbReference type="SUPFAM" id="SSF57302">
    <property type="entry name" value="Snake toxin-like"/>
    <property type="match status" value="2"/>
</dbReference>
<protein>
    <recommendedName>
        <fullName evidence="6">C-type lectin domain-containing protein</fullName>
    </recommendedName>
</protein>
<dbReference type="InterPro" id="IPR001304">
    <property type="entry name" value="C-type_lectin-like"/>
</dbReference>
<dbReference type="SUPFAM" id="SSF56436">
    <property type="entry name" value="C-type lectin-like"/>
    <property type="match status" value="1"/>
</dbReference>
<evidence type="ECO:0000313" key="7">
    <source>
        <dbReference type="EMBL" id="CAG2226790.1"/>
    </source>
</evidence>
<evidence type="ECO:0000256" key="4">
    <source>
        <dbReference type="ARBA" id="ARBA00023136"/>
    </source>
</evidence>
<gene>
    <name evidence="7" type="ORF">MEDL_39839</name>
</gene>
<evidence type="ECO:0000256" key="3">
    <source>
        <dbReference type="ARBA" id="ARBA00022729"/>
    </source>
</evidence>
<evidence type="ECO:0000256" key="1">
    <source>
        <dbReference type="ARBA" id="ARBA00004236"/>
    </source>
</evidence>
<dbReference type="EMBL" id="CAJPWZ010001936">
    <property type="protein sequence ID" value="CAG2226790.1"/>
    <property type="molecule type" value="Genomic_DNA"/>
</dbReference>
<comment type="subcellular location">
    <subcellularLocation>
        <location evidence="1">Cell membrane</location>
    </subcellularLocation>
</comment>
<reference evidence="7" key="1">
    <citation type="submission" date="2021-03" db="EMBL/GenBank/DDBJ databases">
        <authorList>
            <person name="Bekaert M."/>
        </authorList>
    </citation>
    <scope>NUCLEOTIDE SEQUENCE</scope>
</reference>
<comment type="caution">
    <text evidence="7">The sequence shown here is derived from an EMBL/GenBank/DDBJ whole genome shotgun (WGS) entry which is preliminary data.</text>
</comment>
<dbReference type="PROSITE" id="PS50041">
    <property type="entry name" value="C_TYPE_LECTIN_2"/>
    <property type="match status" value="1"/>
</dbReference>
<evidence type="ECO:0000256" key="2">
    <source>
        <dbReference type="ARBA" id="ARBA00022475"/>
    </source>
</evidence>
<dbReference type="InterPro" id="IPR016186">
    <property type="entry name" value="C-type_lectin-like/link_sf"/>
</dbReference>
<keyword evidence="3" id="KW-0732">Signal</keyword>
<dbReference type="InterPro" id="IPR016054">
    <property type="entry name" value="LY6_UPA_recep-like"/>
</dbReference>
<name>A0A8S3T8U5_MYTED</name>
<keyword evidence="8" id="KW-1185">Reference proteome</keyword>
<dbReference type="AlphaFoldDB" id="A0A8S3T8U5"/>
<keyword evidence="5" id="KW-0325">Glycoprotein</keyword>
<sequence>MKFPKLLTLDRYTDYLSSSLETAILVISGTRSETVEQAETCDDVDKTLCDEIFARKPDMCTESCITKLCKRSCGLCPLRCYTCHEVSDVTNCTAESACTNTDELCFTVQTFTDNFKEAYKLGCAKKSLCDSMSSKRKVNVDAGCCNSELCNNKPPTLLNVTDSQTLLTNNTTMNDTNMCYDIDSDICRKMMKMDPNMCSDDCIASKLCPHMCGRCFHCLHCDEIDNPNNCNMTTTCANGKECFALETLTSEGMIATKLGCMSKQVCQRIQDPVNHIFGRRQESFSFKGGCCTGDNCNRDIAATTNLSTTKSTTTITTTHEVQHLTTKSTNFCNHYGRGCPPNYQQIGNGCYMVERQRFNYAESKKFCHTRCGAHLAEFTNVAKFYEVMSFYKKFVPFTDMDLYIGAIKHKDSSSWFWEETHAYVANHLWVERNEARGSCVMARGKYRLVPYHLEEGLVSVSCDELFNPLCYAPLHY</sequence>
<dbReference type="Pfam" id="PF00087">
    <property type="entry name" value="Toxin_TOLIP"/>
    <property type="match status" value="1"/>
</dbReference>
<keyword evidence="2" id="KW-1003">Cell membrane</keyword>
<evidence type="ECO:0000256" key="5">
    <source>
        <dbReference type="ARBA" id="ARBA00023180"/>
    </source>
</evidence>
<dbReference type="SMART" id="SM00134">
    <property type="entry name" value="LU"/>
    <property type="match status" value="1"/>
</dbReference>
<evidence type="ECO:0000259" key="6">
    <source>
        <dbReference type="PROSITE" id="PS50041"/>
    </source>
</evidence>
<evidence type="ECO:0000313" key="8">
    <source>
        <dbReference type="Proteomes" id="UP000683360"/>
    </source>
</evidence>
<accession>A0A8S3T8U5</accession>
<dbReference type="InterPro" id="IPR045860">
    <property type="entry name" value="Snake_toxin-like_sf"/>
</dbReference>
<dbReference type="OrthoDB" id="6100031at2759"/>
<dbReference type="CDD" id="cd00037">
    <property type="entry name" value="CLECT"/>
    <property type="match status" value="1"/>
</dbReference>
<dbReference type="Gene3D" id="3.10.100.10">
    <property type="entry name" value="Mannose-Binding Protein A, subunit A"/>
    <property type="match status" value="1"/>
</dbReference>
<dbReference type="Gene3D" id="2.10.60.10">
    <property type="entry name" value="CD59"/>
    <property type="match status" value="1"/>
</dbReference>
<dbReference type="SMART" id="SM00034">
    <property type="entry name" value="CLECT"/>
    <property type="match status" value="1"/>
</dbReference>
<keyword evidence="4" id="KW-0472">Membrane</keyword>
<dbReference type="InterPro" id="IPR035076">
    <property type="entry name" value="Toxin/TOLIP"/>
</dbReference>
<proteinExistence type="predicted"/>
<dbReference type="GO" id="GO:0005886">
    <property type="term" value="C:plasma membrane"/>
    <property type="evidence" value="ECO:0007669"/>
    <property type="project" value="UniProtKB-SubCell"/>
</dbReference>
<organism evidence="7 8">
    <name type="scientific">Mytilus edulis</name>
    <name type="common">Blue mussel</name>
    <dbReference type="NCBI Taxonomy" id="6550"/>
    <lineage>
        <taxon>Eukaryota</taxon>
        <taxon>Metazoa</taxon>
        <taxon>Spiralia</taxon>
        <taxon>Lophotrochozoa</taxon>
        <taxon>Mollusca</taxon>
        <taxon>Bivalvia</taxon>
        <taxon>Autobranchia</taxon>
        <taxon>Pteriomorphia</taxon>
        <taxon>Mytilida</taxon>
        <taxon>Mytiloidea</taxon>
        <taxon>Mytilidae</taxon>
        <taxon>Mytilinae</taxon>
        <taxon>Mytilus</taxon>
    </lineage>
</organism>
<feature type="domain" description="C-type lectin" evidence="6">
    <location>
        <begin position="346"/>
        <end position="471"/>
    </location>
</feature>